<dbReference type="CDD" id="cd00303">
    <property type="entry name" value="retropepsin_like"/>
    <property type="match status" value="1"/>
</dbReference>
<organism evidence="1 2">
    <name type="scientific">Solanum pinnatisectum</name>
    <name type="common">tansyleaf nightshade</name>
    <dbReference type="NCBI Taxonomy" id="50273"/>
    <lineage>
        <taxon>Eukaryota</taxon>
        <taxon>Viridiplantae</taxon>
        <taxon>Streptophyta</taxon>
        <taxon>Embryophyta</taxon>
        <taxon>Tracheophyta</taxon>
        <taxon>Spermatophyta</taxon>
        <taxon>Magnoliopsida</taxon>
        <taxon>eudicotyledons</taxon>
        <taxon>Gunneridae</taxon>
        <taxon>Pentapetalae</taxon>
        <taxon>asterids</taxon>
        <taxon>lamiids</taxon>
        <taxon>Solanales</taxon>
        <taxon>Solanaceae</taxon>
        <taxon>Solanoideae</taxon>
        <taxon>Solaneae</taxon>
        <taxon>Solanum</taxon>
    </lineage>
</organism>
<protein>
    <submittedName>
        <fullName evidence="1">Uncharacterized protein</fullName>
    </submittedName>
</protein>
<gene>
    <name evidence="1" type="ORF">R3W88_027049</name>
</gene>
<evidence type="ECO:0000313" key="2">
    <source>
        <dbReference type="Proteomes" id="UP001311915"/>
    </source>
</evidence>
<reference evidence="1 2" key="1">
    <citation type="submission" date="2023-10" db="EMBL/GenBank/DDBJ databases">
        <title>Genome-Wide Identification Analysis in wild type Solanum Pinnatisectum Reveals Some Genes Defensing Phytophthora Infestans.</title>
        <authorList>
            <person name="Sun C."/>
        </authorList>
    </citation>
    <scope>NUCLEOTIDE SEQUENCE [LARGE SCALE GENOMIC DNA]</scope>
    <source>
        <strain evidence="1">LQN</strain>
        <tissue evidence="1">Leaf</tissue>
    </source>
</reference>
<name>A0AAV9LEX0_9SOLN</name>
<comment type="caution">
    <text evidence="1">The sequence shown here is derived from an EMBL/GenBank/DDBJ whole genome shotgun (WGS) entry which is preliminary data.</text>
</comment>
<accession>A0AAV9LEX0</accession>
<dbReference type="AlphaFoldDB" id="A0AAV9LEX0"/>
<dbReference type="EMBL" id="JAWPEI010000006">
    <property type="protein sequence ID" value="KAK4724270.1"/>
    <property type="molecule type" value="Genomic_DNA"/>
</dbReference>
<keyword evidence="2" id="KW-1185">Reference proteome</keyword>
<dbReference type="PANTHER" id="PTHR33067:SF39">
    <property type="entry name" value="TRANSCRIPTION FACTOR INTERACTOR AND REGULATOR CCHC(ZN) FAMILY"/>
    <property type="match status" value="1"/>
</dbReference>
<dbReference type="Gene3D" id="2.40.70.10">
    <property type="entry name" value="Acid Proteases"/>
    <property type="match status" value="1"/>
</dbReference>
<dbReference type="PANTHER" id="PTHR33067">
    <property type="entry name" value="RNA-DIRECTED DNA POLYMERASE-RELATED"/>
    <property type="match status" value="1"/>
</dbReference>
<proteinExistence type="predicted"/>
<sequence length="245" mass="27871">MIQKTTGMLEVDDMTVLTARIAAMQNIISTHFNNLALGQQLAQKQKEDECFGKFLSLLKQVHINLLLVDVLQGIPRYGKYVKEIVVNKMRLTEYKTVALTKECSSRIQNKLPTKLKDPGSFTVQNTIWQSIHVRGLCDLGASINLMPTSLYKKLRLGSPKPPTIILQLVDRSVAKHEGVVEDVLVQVESLIFLVDFVMLNFKLDPEVPFILGRPFLATRRAMIDVEARQLTMCIIRWRFSMCIKL</sequence>
<evidence type="ECO:0000313" key="1">
    <source>
        <dbReference type="EMBL" id="KAK4724270.1"/>
    </source>
</evidence>
<dbReference type="Proteomes" id="UP001311915">
    <property type="component" value="Unassembled WGS sequence"/>
</dbReference>
<dbReference type="InterPro" id="IPR021109">
    <property type="entry name" value="Peptidase_aspartic_dom_sf"/>
</dbReference>